<evidence type="ECO:0000256" key="7">
    <source>
        <dbReference type="ARBA" id="ARBA00023121"/>
    </source>
</evidence>
<comment type="subcellular location">
    <subcellularLocation>
        <location evidence="1">Endoplasmic reticulum membrane</location>
    </subcellularLocation>
</comment>
<evidence type="ECO:0000256" key="6">
    <source>
        <dbReference type="ARBA" id="ARBA00023055"/>
    </source>
</evidence>
<evidence type="ECO:0000259" key="9">
    <source>
        <dbReference type="PROSITE" id="PS51847"/>
    </source>
</evidence>
<dbReference type="InterPro" id="IPR019411">
    <property type="entry name" value="MMM1_dom"/>
</dbReference>
<dbReference type="EMBL" id="QKRW01000003">
    <property type="protein sequence ID" value="RAL67639.1"/>
    <property type="molecule type" value="Genomic_DNA"/>
</dbReference>
<keyword evidence="5" id="KW-1133">Transmembrane helix</keyword>
<dbReference type="PANTHER" id="PTHR13466:SF0">
    <property type="entry name" value="SMP-LTD DOMAIN-CONTAINING PROTEIN"/>
    <property type="match status" value="1"/>
</dbReference>
<dbReference type="GO" id="GO:0008289">
    <property type="term" value="F:lipid binding"/>
    <property type="evidence" value="ECO:0007669"/>
    <property type="project" value="UniProtKB-KW"/>
</dbReference>
<accession>A0A395JAA3</accession>
<dbReference type="GO" id="GO:0015914">
    <property type="term" value="P:phospholipid transport"/>
    <property type="evidence" value="ECO:0007669"/>
    <property type="project" value="TreeGrafter"/>
</dbReference>
<name>A0A395JAA3_9HELO</name>
<dbReference type="PROSITE" id="PS51847">
    <property type="entry name" value="SMP"/>
    <property type="match status" value="1"/>
</dbReference>
<keyword evidence="2" id="KW-0813">Transport</keyword>
<protein>
    <recommendedName>
        <fullName evidence="9">SMP-LTD domain-containing protein</fullName>
    </recommendedName>
</protein>
<dbReference type="AlphaFoldDB" id="A0A395JAA3"/>
<proteinExistence type="predicted"/>
<keyword evidence="3" id="KW-0812">Transmembrane</keyword>
<organism evidence="10 11">
    <name type="scientific">Monilinia fructigena</name>
    <dbReference type="NCBI Taxonomy" id="38457"/>
    <lineage>
        <taxon>Eukaryota</taxon>
        <taxon>Fungi</taxon>
        <taxon>Dikarya</taxon>
        <taxon>Ascomycota</taxon>
        <taxon>Pezizomycotina</taxon>
        <taxon>Leotiomycetes</taxon>
        <taxon>Helotiales</taxon>
        <taxon>Sclerotiniaceae</taxon>
        <taxon>Monilinia</taxon>
    </lineage>
</organism>
<keyword evidence="6" id="KW-0445">Lipid transport</keyword>
<dbReference type="Proteomes" id="UP000249056">
    <property type="component" value="Unassembled WGS sequence"/>
</dbReference>
<evidence type="ECO:0000256" key="8">
    <source>
        <dbReference type="ARBA" id="ARBA00023136"/>
    </source>
</evidence>
<keyword evidence="11" id="KW-1185">Reference proteome</keyword>
<sequence>MEMSIPEPIPVADKAESSLSFTQGLLLGQLSIVILIGAFIKFFIFGDPPPPTATPRHAPQPLTRKRSSVLRNPAPLTTTAILSKTYYNVDGHQPESLDWFNVLIAQTIAQFRADAQHDDAILTSLTKVLNGGKRPDFLDEIKVTELSLGEDFPIFSNCRVIPVDEDGMTLGGGKGGSGREGAWEVAGKDGCRFERFYHVGGGNETAAQLSETAGCGAAGCAGGLGRAV</sequence>
<dbReference type="InterPro" id="IPR031468">
    <property type="entry name" value="SMP_LBD"/>
</dbReference>
<keyword evidence="8" id="KW-0472">Membrane</keyword>
<reference evidence="10 11" key="1">
    <citation type="submission" date="2018-06" db="EMBL/GenBank/DDBJ databases">
        <title>Genome Sequence of the Brown Rot Fungal Pathogen Monilinia fructigena.</title>
        <authorList>
            <person name="Landi L."/>
            <person name="De Miccolis Angelini R.M."/>
            <person name="Pollastro S."/>
            <person name="Abate D."/>
            <person name="Faretra F."/>
            <person name="Romanazzi G."/>
        </authorList>
    </citation>
    <scope>NUCLEOTIDE SEQUENCE [LARGE SCALE GENOMIC DNA]</scope>
    <source>
        <strain evidence="10 11">Mfrg269</strain>
    </source>
</reference>
<dbReference type="GO" id="GO:0032865">
    <property type="term" value="C:ERMES complex"/>
    <property type="evidence" value="ECO:0007669"/>
    <property type="project" value="TreeGrafter"/>
</dbReference>
<keyword evidence="4" id="KW-0256">Endoplasmic reticulum</keyword>
<dbReference type="GO" id="GO:0005789">
    <property type="term" value="C:endoplasmic reticulum membrane"/>
    <property type="evidence" value="ECO:0007669"/>
    <property type="project" value="UniProtKB-SubCell"/>
</dbReference>
<comment type="caution">
    <text evidence="10">The sequence shown here is derived from an EMBL/GenBank/DDBJ whole genome shotgun (WGS) entry which is preliminary data.</text>
</comment>
<evidence type="ECO:0000313" key="11">
    <source>
        <dbReference type="Proteomes" id="UP000249056"/>
    </source>
</evidence>
<dbReference type="GO" id="GO:1990456">
    <property type="term" value="P:mitochondrion-endoplasmic reticulum membrane tethering"/>
    <property type="evidence" value="ECO:0007669"/>
    <property type="project" value="TreeGrafter"/>
</dbReference>
<evidence type="ECO:0000256" key="5">
    <source>
        <dbReference type="ARBA" id="ARBA00022989"/>
    </source>
</evidence>
<gene>
    <name evidence="10" type="ORF">DID88_008388</name>
</gene>
<dbReference type="PANTHER" id="PTHR13466">
    <property type="entry name" value="TEX2 PROTEIN-RELATED"/>
    <property type="match status" value="1"/>
</dbReference>
<feature type="domain" description="SMP-LTD" evidence="9">
    <location>
        <begin position="93"/>
        <end position="228"/>
    </location>
</feature>
<evidence type="ECO:0000256" key="3">
    <source>
        <dbReference type="ARBA" id="ARBA00022692"/>
    </source>
</evidence>
<evidence type="ECO:0000256" key="1">
    <source>
        <dbReference type="ARBA" id="ARBA00004586"/>
    </source>
</evidence>
<dbReference type="OrthoDB" id="5599157at2759"/>
<evidence type="ECO:0000256" key="2">
    <source>
        <dbReference type="ARBA" id="ARBA00022448"/>
    </source>
</evidence>
<evidence type="ECO:0000256" key="4">
    <source>
        <dbReference type="ARBA" id="ARBA00022824"/>
    </source>
</evidence>
<keyword evidence="7" id="KW-0446">Lipid-binding</keyword>
<evidence type="ECO:0000313" key="10">
    <source>
        <dbReference type="EMBL" id="RAL67639.1"/>
    </source>
</evidence>
<dbReference type="Pfam" id="PF10296">
    <property type="entry name" value="MMM1"/>
    <property type="match status" value="1"/>
</dbReference>